<organism evidence="2 3">
    <name type="scientific">Mycena pura</name>
    <dbReference type="NCBI Taxonomy" id="153505"/>
    <lineage>
        <taxon>Eukaryota</taxon>
        <taxon>Fungi</taxon>
        <taxon>Dikarya</taxon>
        <taxon>Basidiomycota</taxon>
        <taxon>Agaricomycotina</taxon>
        <taxon>Agaricomycetes</taxon>
        <taxon>Agaricomycetidae</taxon>
        <taxon>Agaricales</taxon>
        <taxon>Marasmiineae</taxon>
        <taxon>Mycenaceae</taxon>
        <taxon>Mycena</taxon>
    </lineage>
</organism>
<feature type="compositionally biased region" description="Polar residues" evidence="1">
    <location>
        <begin position="252"/>
        <end position="274"/>
    </location>
</feature>
<gene>
    <name evidence="2" type="ORF">GGX14DRAFT_639162</name>
</gene>
<reference evidence="2" key="1">
    <citation type="submission" date="2023-03" db="EMBL/GenBank/DDBJ databases">
        <title>Massive genome expansion in bonnet fungi (Mycena s.s.) driven by repeated elements and novel gene families across ecological guilds.</title>
        <authorList>
            <consortium name="Lawrence Berkeley National Laboratory"/>
            <person name="Harder C.B."/>
            <person name="Miyauchi S."/>
            <person name="Viragh M."/>
            <person name="Kuo A."/>
            <person name="Thoen E."/>
            <person name="Andreopoulos B."/>
            <person name="Lu D."/>
            <person name="Skrede I."/>
            <person name="Drula E."/>
            <person name="Henrissat B."/>
            <person name="Morin E."/>
            <person name="Kohler A."/>
            <person name="Barry K."/>
            <person name="LaButti K."/>
            <person name="Morin E."/>
            <person name="Salamov A."/>
            <person name="Lipzen A."/>
            <person name="Mereny Z."/>
            <person name="Hegedus B."/>
            <person name="Baldrian P."/>
            <person name="Stursova M."/>
            <person name="Weitz H."/>
            <person name="Taylor A."/>
            <person name="Grigoriev I.V."/>
            <person name="Nagy L.G."/>
            <person name="Martin F."/>
            <person name="Kauserud H."/>
        </authorList>
    </citation>
    <scope>NUCLEOTIDE SEQUENCE</scope>
    <source>
        <strain evidence="2">9144</strain>
    </source>
</reference>
<name>A0AAD6YP79_9AGAR</name>
<accession>A0AAD6YP79</accession>
<evidence type="ECO:0000313" key="3">
    <source>
        <dbReference type="Proteomes" id="UP001219525"/>
    </source>
</evidence>
<feature type="compositionally biased region" description="Low complexity" evidence="1">
    <location>
        <begin position="44"/>
        <end position="54"/>
    </location>
</feature>
<feature type="region of interest" description="Disordered" evidence="1">
    <location>
        <begin position="30"/>
        <end position="55"/>
    </location>
</feature>
<feature type="region of interest" description="Disordered" evidence="1">
    <location>
        <begin position="133"/>
        <end position="159"/>
    </location>
</feature>
<proteinExistence type="predicted"/>
<evidence type="ECO:0000313" key="2">
    <source>
        <dbReference type="EMBL" id="KAJ7225490.1"/>
    </source>
</evidence>
<feature type="compositionally biased region" description="Low complexity" evidence="1">
    <location>
        <begin position="363"/>
        <end position="399"/>
    </location>
</feature>
<dbReference type="Proteomes" id="UP001219525">
    <property type="component" value="Unassembled WGS sequence"/>
</dbReference>
<feature type="compositionally biased region" description="Basic residues" evidence="1">
    <location>
        <begin position="32"/>
        <end position="43"/>
    </location>
</feature>
<dbReference type="AlphaFoldDB" id="A0AAD6YP79"/>
<protein>
    <submittedName>
        <fullName evidence="2">Uncharacterized protein</fullName>
    </submittedName>
</protein>
<feature type="compositionally biased region" description="Basic and acidic residues" evidence="1">
    <location>
        <begin position="300"/>
        <end position="314"/>
    </location>
</feature>
<sequence length="428" mass="46110">RNVSSDIDDEDDDFSVYSLFTSTYTFRSRSNSTRRRRSVRRRNSNTSRRSTATSMMSIYSQASLSPEDTTDLPPVPELPWSLGGNVVGDVAEEMFADLGEMTVNAPEHAYTYSPNDYVGHGLERVALSGRAPTKSGAEFERQLPVSRQESKSHSAATAYESGSLHASDYADDWRAFLNARYQGKAHRRTSSNISVVIDTIPVEQHSETLAASDTSSSMTYGSMGVVARTSSIPPPTLVPNRRQKTIRRVATTLPSSSRSNSKYQRPNSTSTRSISDAAAEKSVGGVRDGIVPFSYAGPDDNMKQGRGKRPENRGVRSRVKVLRSRLASLTLAPRSASTPFPTERVPELSHPAPNIGPPSVQWSSALVSTSASSSSSSSAGSTSMETSPPSSASSPWIPSNGDVLYRPPCNTVPILRGSFGASPSSSEV</sequence>
<feature type="non-terminal residue" evidence="2">
    <location>
        <position position="1"/>
    </location>
</feature>
<dbReference type="EMBL" id="JARJCW010000004">
    <property type="protein sequence ID" value="KAJ7225490.1"/>
    <property type="molecule type" value="Genomic_DNA"/>
</dbReference>
<feature type="region of interest" description="Disordered" evidence="1">
    <location>
        <begin position="226"/>
        <end position="402"/>
    </location>
</feature>
<comment type="caution">
    <text evidence="2">The sequence shown here is derived from an EMBL/GenBank/DDBJ whole genome shotgun (WGS) entry which is preliminary data.</text>
</comment>
<keyword evidence="3" id="KW-1185">Reference proteome</keyword>
<evidence type="ECO:0000256" key="1">
    <source>
        <dbReference type="SAM" id="MobiDB-lite"/>
    </source>
</evidence>